<keyword evidence="3" id="KW-1185">Reference proteome</keyword>
<dbReference type="Proteomes" id="UP000054337">
    <property type="component" value="Unassembled WGS sequence"/>
</dbReference>
<evidence type="ECO:0000313" key="3">
    <source>
        <dbReference type="Proteomes" id="UP000054337"/>
    </source>
</evidence>
<protein>
    <submittedName>
        <fullName evidence="2">Uncharacterized protein</fullName>
    </submittedName>
</protein>
<accession>W7EQ32</accession>
<feature type="compositionally biased region" description="Polar residues" evidence="1">
    <location>
        <begin position="7"/>
        <end position="23"/>
    </location>
</feature>
<reference evidence="2 3" key="1">
    <citation type="journal article" date="2013" name="PLoS Genet.">
        <title>Comparative genome structure, secondary metabolite, and effector coding capacity across Cochliobolus pathogens.</title>
        <authorList>
            <person name="Condon B.J."/>
            <person name="Leng Y."/>
            <person name="Wu D."/>
            <person name="Bushley K.E."/>
            <person name="Ohm R.A."/>
            <person name="Otillar R."/>
            <person name="Martin J."/>
            <person name="Schackwitz W."/>
            <person name="Grimwood J."/>
            <person name="MohdZainudin N."/>
            <person name="Xue C."/>
            <person name="Wang R."/>
            <person name="Manning V.A."/>
            <person name="Dhillon B."/>
            <person name="Tu Z.J."/>
            <person name="Steffenson B.J."/>
            <person name="Salamov A."/>
            <person name="Sun H."/>
            <person name="Lowry S."/>
            <person name="LaButti K."/>
            <person name="Han J."/>
            <person name="Copeland A."/>
            <person name="Lindquist E."/>
            <person name="Barry K."/>
            <person name="Schmutz J."/>
            <person name="Baker S.E."/>
            <person name="Ciuffetti L.M."/>
            <person name="Grigoriev I.V."/>
            <person name="Zhong S."/>
            <person name="Turgeon B.G."/>
        </authorList>
    </citation>
    <scope>NUCLEOTIDE SEQUENCE [LARGE SCALE GENOMIC DNA]</scope>
    <source>
        <strain evidence="2 3">FI3</strain>
    </source>
</reference>
<dbReference type="HOGENOM" id="CLU_2564553_0_0_1"/>
<proteinExistence type="predicted"/>
<dbReference type="EMBL" id="KI968723">
    <property type="protein sequence ID" value="EUN28165.1"/>
    <property type="molecule type" value="Genomic_DNA"/>
</dbReference>
<gene>
    <name evidence="2" type="ORF">COCVIDRAFT_96236</name>
</gene>
<feature type="region of interest" description="Disordered" evidence="1">
    <location>
        <begin position="1"/>
        <end position="23"/>
    </location>
</feature>
<name>W7EQ32_BIPV3</name>
<dbReference type="RefSeq" id="XP_014557756.1">
    <property type="nucleotide sequence ID" value="XM_014702270.1"/>
</dbReference>
<sequence length="82" mass="9701">PLRTRVRASTSWPRRTPRWQSLPTLTTPRHGHVLVSQSSCLVTQRVLWRRTSPVWMLRVVAQMSCVGDTRPPRERWKKRVET</sequence>
<feature type="non-terminal residue" evidence="2">
    <location>
        <position position="1"/>
    </location>
</feature>
<dbReference type="AlphaFoldDB" id="W7EQ32"/>
<evidence type="ECO:0000256" key="1">
    <source>
        <dbReference type="SAM" id="MobiDB-lite"/>
    </source>
</evidence>
<organism evidence="2 3">
    <name type="scientific">Bipolaris victoriae (strain FI3)</name>
    <name type="common">Victoria blight of oats agent</name>
    <name type="synonym">Cochliobolus victoriae</name>
    <dbReference type="NCBI Taxonomy" id="930091"/>
    <lineage>
        <taxon>Eukaryota</taxon>
        <taxon>Fungi</taxon>
        <taxon>Dikarya</taxon>
        <taxon>Ascomycota</taxon>
        <taxon>Pezizomycotina</taxon>
        <taxon>Dothideomycetes</taxon>
        <taxon>Pleosporomycetidae</taxon>
        <taxon>Pleosporales</taxon>
        <taxon>Pleosporineae</taxon>
        <taxon>Pleosporaceae</taxon>
        <taxon>Bipolaris</taxon>
    </lineage>
</organism>
<dbReference type="GeneID" id="26260193"/>
<evidence type="ECO:0000313" key="2">
    <source>
        <dbReference type="EMBL" id="EUN28165.1"/>
    </source>
</evidence>